<dbReference type="Proteomes" id="UP000265566">
    <property type="component" value="Chromosome 6"/>
</dbReference>
<name>A0A396HM33_MEDTR</name>
<protein>
    <submittedName>
        <fullName evidence="1">Uncharacterized protein</fullName>
    </submittedName>
</protein>
<dbReference type="EMBL" id="PSQE01000006">
    <property type="protein sequence ID" value="RHN51917.1"/>
    <property type="molecule type" value="Genomic_DNA"/>
</dbReference>
<evidence type="ECO:0000313" key="1">
    <source>
        <dbReference type="EMBL" id="RHN51917.1"/>
    </source>
</evidence>
<sequence length="86" mass="10103">MKKSCKSANQEHPKICEDFGKTKNEDSRGLRRLYSGRNFVPKFQGNLFEDVDLKRRKIEKTGHKKHFYAPRTHVMCLEHGKRLPCA</sequence>
<organism evidence="1">
    <name type="scientific">Medicago truncatula</name>
    <name type="common">Barrel medic</name>
    <name type="synonym">Medicago tribuloides</name>
    <dbReference type="NCBI Taxonomy" id="3880"/>
    <lineage>
        <taxon>Eukaryota</taxon>
        <taxon>Viridiplantae</taxon>
        <taxon>Streptophyta</taxon>
        <taxon>Embryophyta</taxon>
        <taxon>Tracheophyta</taxon>
        <taxon>Spermatophyta</taxon>
        <taxon>Magnoliopsida</taxon>
        <taxon>eudicotyledons</taxon>
        <taxon>Gunneridae</taxon>
        <taxon>Pentapetalae</taxon>
        <taxon>rosids</taxon>
        <taxon>fabids</taxon>
        <taxon>Fabales</taxon>
        <taxon>Fabaceae</taxon>
        <taxon>Papilionoideae</taxon>
        <taxon>50 kb inversion clade</taxon>
        <taxon>NPAAA clade</taxon>
        <taxon>Hologalegina</taxon>
        <taxon>IRL clade</taxon>
        <taxon>Trifolieae</taxon>
        <taxon>Medicago</taxon>
    </lineage>
</organism>
<accession>A0A396HM33</accession>
<dbReference type="AlphaFoldDB" id="A0A396HM33"/>
<dbReference type="Gramene" id="rna36487">
    <property type="protein sequence ID" value="RHN51917.1"/>
    <property type="gene ID" value="gene36487"/>
</dbReference>
<proteinExistence type="predicted"/>
<reference evidence="1" key="1">
    <citation type="journal article" date="2018" name="Nat. Plants">
        <title>Whole-genome landscape of Medicago truncatula symbiotic genes.</title>
        <authorList>
            <person name="Pecrix Y."/>
            <person name="Gamas P."/>
            <person name="Carrere S."/>
        </authorList>
    </citation>
    <scope>NUCLEOTIDE SEQUENCE</scope>
    <source>
        <tissue evidence="1">Leaves</tissue>
    </source>
</reference>
<comment type="caution">
    <text evidence="1">The sequence shown here is derived from an EMBL/GenBank/DDBJ whole genome shotgun (WGS) entry which is preliminary data.</text>
</comment>
<gene>
    <name evidence="1" type="ORF">MtrunA17_Chr6g0474481</name>
</gene>